<gene>
    <name evidence="2" type="ORF">KDI_20930</name>
</gene>
<evidence type="ECO:0000313" key="2">
    <source>
        <dbReference type="EMBL" id="GCF08529.1"/>
    </source>
</evidence>
<dbReference type="Proteomes" id="UP000322530">
    <property type="component" value="Unassembled WGS sequence"/>
</dbReference>
<dbReference type="EMBL" id="BIXY01000026">
    <property type="protein sequence ID" value="GCF08529.1"/>
    <property type="molecule type" value="Genomic_DNA"/>
</dbReference>
<keyword evidence="1" id="KW-0472">Membrane</keyword>
<feature type="transmembrane region" description="Helical" evidence="1">
    <location>
        <begin position="72"/>
        <end position="91"/>
    </location>
</feature>
<reference evidence="2 3" key="1">
    <citation type="submission" date="2019-01" db="EMBL/GenBank/DDBJ databases">
        <title>Draft genome sequence of Dictyobacter sp. Uno17.</title>
        <authorList>
            <person name="Wang C.M."/>
            <person name="Zheng Y."/>
            <person name="Sakai Y."/>
            <person name="Abe K."/>
            <person name="Yokota A."/>
            <person name="Yabe S."/>
        </authorList>
    </citation>
    <scope>NUCLEOTIDE SEQUENCE [LARGE SCALE GENOMIC DNA]</scope>
    <source>
        <strain evidence="2 3">Uno17</strain>
    </source>
</reference>
<accession>A0A5A5TBZ1</accession>
<comment type="caution">
    <text evidence="2">The sequence shown here is derived from an EMBL/GenBank/DDBJ whole genome shotgun (WGS) entry which is preliminary data.</text>
</comment>
<dbReference type="AlphaFoldDB" id="A0A5A5TBZ1"/>
<dbReference type="RefSeq" id="WP_149401516.1">
    <property type="nucleotide sequence ID" value="NZ_BIXY01000026.1"/>
</dbReference>
<evidence type="ECO:0000256" key="1">
    <source>
        <dbReference type="SAM" id="Phobius"/>
    </source>
</evidence>
<organism evidence="2 3">
    <name type="scientific">Dictyobacter arantiisoli</name>
    <dbReference type="NCBI Taxonomy" id="2014874"/>
    <lineage>
        <taxon>Bacteria</taxon>
        <taxon>Bacillati</taxon>
        <taxon>Chloroflexota</taxon>
        <taxon>Ktedonobacteria</taxon>
        <taxon>Ktedonobacterales</taxon>
        <taxon>Dictyobacteraceae</taxon>
        <taxon>Dictyobacter</taxon>
    </lineage>
</organism>
<evidence type="ECO:0000313" key="3">
    <source>
        <dbReference type="Proteomes" id="UP000322530"/>
    </source>
</evidence>
<proteinExistence type="predicted"/>
<name>A0A5A5TBZ1_9CHLR</name>
<keyword evidence="1" id="KW-0812">Transmembrane</keyword>
<keyword evidence="3" id="KW-1185">Reference proteome</keyword>
<feature type="transmembrane region" description="Helical" evidence="1">
    <location>
        <begin position="97"/>
        <end position="118"/>
    </location>
</feature>
<sequence>MYQSPEQFNCPACGDTTHVKKVSIIVDEGTAHQTTVFFFQPRVRRNSFQVHTSVGNTQSQTKLARKLAPPHSLMGFAVITFLFCLFYGVFLASAGTFGGFAGASLIIGLSVLFLFYAISTWPEARKKKAKWQKLYYCDLHDLVFEVGKQEKAVPSSKMKWLLKQDLYL</sequence>
<keyword evidence="1" id="KW-1133">Transmembrane helix</keyword>
<protein>
    <submittedName>
        <fullName evidence="2">Uncharacterized protein</fullName>
    </submittedName>
</protein>